<dbReference type="OMA" id="ENEADCC"/>
<dbReference type="InterPro" id="IPR050600">
    <property type="entry name" value="SETD3_SETD6_MTase"/>
</dbReference>
<dbReference type="EMBL" id="JAGTXO010000057">
    <property type="protein sequence ID" value="KAG8458071.1"/>
    <property type="molecule type" value="Genomic_DNA"/>
</dbReference>
<keyword evidence="1" id="KW-0489">Methyltransferase</keyword>
<keyword evidence="4" id="KW-0732">Signal</keyword>
<gene>
    <name evidence="6" type="ORF">KFE25_012731</name>
</gene>
<accession>A0A8J5X4G4</accession>
<keyword evidence="3" id="KW-0949">S-adenosyl-L-methionine</keyword>
<dbReference type="PANTHER" id="PTHR13271">
    <property type="entry name" value="UNCHARACTERIZED PUTATIVE METHYLTRANSFERASE"/>
    <property type="match status" value="1"/>
</dbReference>
<dbReference type="OrthoDB" id="441812at2759"/>
<proteinExistence type="predicted"/>
<evidence type="ECO:0000256" key="3">
    <source>
        <dbReference type="ARBA" id="ARBA00022691"/>
    </source>
</evidence>
<feature type="signal peptide" evidence="4">
    <location>
        <begin position="1"/>
        <end position="18"/>
    </location>
</feature>
<dbReference type="SUPFAM" id="SSF82199">
    <property type="entry name" value="SET domain"/>
    <property type="match status" value="1"/>
</dbReference>
<dbReference type="Pfam" id="PF09273">
    <property type="entry name" value="Rubis-subs-bind"/>
    <property type="match status" value="1"/>
</dbReference>
<feature type="domain" description="Rubisco LSMT substrate-binding" evidence="5">
    <location>
        <begin position="314"/>
        <end position="439"/>
    </location>
</feature>
<evidence type="ECO:0000259" key="5">
    <source>
        <dbReference type="Pfam" id="PF09273"/>
    </source>
</evidence>
<dbReference type="Gene3D" id="3.90.1410.10">
    <property type="entry name" value="set domain protein methyltransferase, domain 1"/>
    <property type="match status" value="1"/>
</dbReference>
<dbReference type="InterPro" id="IPR036464">
    <property type="entry name" value="Rubisco_LSMT_subst-bd_sf"/>
</dbReference>
<keyword evidence="7" id="KW-1185">Reference proteome</keyword>
<sequence>MARAVFALALALAPGAWGVAAGRAPGRVLHRSRGAVRMADGALVDWLRASGATVSGVAQQRDGLLELQRDARPGEELVSVPDALHLSEASLRANVVGSFLDGWPMAAGEHAPLALALLHESFLADASPWAGYIRALPPAGEGSLDVPLLWSDAEQAELSASTTLPVRALLAELAADYAWLSAGPFAQAPDLFPPHVYSPQRYAWAHAVALSRAVRLDGKLVLAPGVGDVARSGSARGASASAERRQPSAGGFSFFGGGGGAAKPGAAVLVAREGARPGAPLALEADLSPAECLWAHGRLPVGRSGECELRLVVPPSDRLLADKAEVLSQAGLSTSQLWTLRSGALEREELLKYLRLVALRGGDAFILEPVFAADLWPQHLAAPFSRLNEDEACGLGIELCTAAVTAMCGDAQADAAAAAASDGSRSARMAALRVGERAALLDSMRWLEEERALNGGKEYYQERRLRELNLNRPISDDEIVPA</sequence>
<dbReference type="InterPro" id="IPR015353">
    <property type="entry name" value="Rubisco_LSMT_subst-bd"/>
</dbReference>
<evidence type="ECO:0000313" key="6">
    <source>
        <dbReference type="EMBL" id="KAG8458071.1"/>
    </source>
</evidence>
<organism evidence="6 7">
    <name type="scientific">Diacronema lutheri</name>
    <name type="common">Unicellular marine alga</name>
    <name type="synonym">Monochrysis lutheri</name>
    <dbReference type="NCBI Taxonomy" id="2081491"/>
    <lineage>
        <taxon>Eukaryota</taxon>
        <taxon>Haptista</taxon>
        <taxon>Haptophyta</taxon>
        <taxon>Pavlovophyceae</taxon>
        <taxon>Pavlovales</taxon>
        <taxon>Pavlovaceae</taxon>
        <taxon>Diacronema</taxon>
    </lineage>
</organism>
<evidence type="ECO:0000256" key="1">
    <source>
        <dbReference type="ARBA" id="ARBA00022603"/>
    </source>
</evidence>
<reference evidence="6" key="1">
    <citation type="submission" date="2021-05" db="EMBL/GenBank/DDBJ databases">
        <title>The genome of the haptophyte Pavlova lutheri (Diacronema luteri, Pavlovales) - a model for lipid biosynthesis in eukaryotic algae.</title>
        <authorList>
            <person name="Hulatt C.J."/>
            <person name="Posewitz M.C."/>
        </authorList>
    </citation>
    <scope>NUCLEOTIDE SEQUENCE</scope>
    <source>
        <strain evidence="6">NIVA-4/92</strain>
    </source>
</reference>
<feature type="chain" id="PRO_5035310833" description="Rubisco LSMT substrate-binding domain-containing protein" evidence="4">
    <location>
        <begin position="19"/>
        <end position="482"/>
    </location>
</feature>
<dbReference type="Proteomes" id="UP000751190">
    <property type="component" value="Unassembled WGS sequence"/>
</dbReference>
<comment type="caution">
    <text evidence="6">The sequence shown here is derived from an EMBL/GenBank/DDBJ whole genome shotgun (WGS) entry which is preliminary data.</text>
</comment>
<keyword evidence="2" id="KW-0808">Transferase</keyword>
<dbReference type="SUPFAM" id="SSF81822">
    <property type="entry name" value="RuBisCo LSMT C-terminal, substrate-binding domain"/>
    <property type="match status" value="1"/>
</dbReference>
<dbReference type="GO" id="GO:0016279">
    <property type="term" value="F:protein-lysine N-methyltransferase activity"/>
    <property type="evidence" value="ECO:0007669"/>
    <property type="project" value="TreeGrafter"/>
</dbReference>
<evidence type="ECO:0000256" key="4">
    <source>
        <dbReference type="SAM" id="SignalP"/>
    </source>
</evidence>
<protein>
    <recommendedName>
        <fullName evidence="5">Rubisco LSMT substrate-binding domain-containing protein</fullName>
    </recommendedName>
</protein>
<dbReference type="InterPro" id="IPR046341">
    <property type="entry name" value="SET_dom_sf"/>
</dbReference>
<dbReference type="Gene3D" id="3.90.1420.10">
    <property type="entry name" value="Rubisco LSMT, substrate-binding domain"/>
    <property type="match status" value="1"/>
</dbReference>
<dbReference type="AlphaFoldDB" id="A0A8J5X4G4"/>
<evidence type="ECO:0000313" key="7">
    <source>
        <dbReference type="Proteomes" id="UP000751190"/>
    </source>
</evidence>
<evidence type="ECO:0000256" key="2">
    <source>
        <dbReference type="ARBA" id="ARBA00022679"/>
    </source>
</evidence>
<dbReference type="GO" id="GO:0032259">
    <property type="term" value="P:methylation"/>
    <property type="evidence" value="ECO:0007669"/>
    <property type="project" value="UniProtKB-KW"/>
</dbReference>
<name>A0A8J5X4G4_DIALT</name>